<feature type="non-terminal residue" evidence="3">
    <location>
        <position position="1"/>
    </location>
</feature>
<feature type="compositionally biased region" description="Polar residues" evidence="2">
    <location>
        <begin position="41"/>
        <end position="50"/>
    </location>
</feature>
<proteinExistence type="inferred from homology"/>
<feature type="compositionally biased region" description="Basic and acidic residues" evidence="2">
    <location>
        <begin position="51"/>
        <end position="60"/>
    </location>
</feature>
<comment type="caution">
    <text evidence="3">The sequence shown here is derived from an EMBL/GenBank/DDBJ whole genome shotgun (WGS) entry which is preliminary data.</text>
</comment>
<dbReference type="InterPro" id="IPR011042">
    <property type="entry name" value="6-blade_b-propeller_TolB-like"/>
</dbReference>
<feature type="region of interest" description="Disordered" evidence="2">
    <location>
        <begin position="38"/>
        <end position="60"/>
    </location>
</feature>
<dbReference type="AlphaFoldDB" id="X0TSS2"/>
<dbReference type="PANTHER" id="PTHR36842:SF1">
    <property type="entry name" value="PROTEIN TOLB"/>
    <property type="match status" value="1"/>
</dbReference>
<sequence length="60" mass="6512">GTDWFSAYNVEPSWSADGSKIAFSSGHDGNLEIYVMDADGSNPTRLTNNPAEDKHPAWSP</sequence>
<evidence type="ECO:0000256" key="1">
    <source>
        <dbReference type="ARBA" id="ARBA00009820"/>
    </source>
</evidence>
<accession>X0TSS2</accession>
<evidence type="ECO:0000256" key="2">
    <source>
        <dbReference type="SAM" id="MobiDB-lite"/>
    </source>
</evidence>
<dbReference type="SUPFAM" id="SSF82171">
    <property type="entry name" value="DPP6 N-terminal domain-like"/>
    <property type="match status" value="1"/>
</dbReference>
<evidence type="ECO:0008006" key="4">
    <source>
        <dbReference type="Google" id="ProtNLM"/>
    </source>
</evidence>
<name>X0TSS2_9ZZZZ</name>
<dbReference type="InterPro" id="IPR011659">
    <property type="entry name" value="WD40"/>
</dbReference>
<reference evidence="3" key="1">
    <citation type="journal article" date="2014" name="Front. Microbiol.">
        <title>High frequency of phylogenetically diverse reductive dehalogenase-homologous genes in deep subseafloor sedimentary metagenomes.</title>
        <authorList>
            <person name="Kawai M."/>
            <person name="Futagami T."/>
            <person name="Toyoda A."/>
            <person name="Takaki Y."/>
            <person name="Nishi S."/>
            <person name="Hori S."/>
            <person name="Arai W."/>
            <person name="Tsubouchi T."/>
            <person name="Morono Y."/>
            <person name="Uchiyama I."/>
            <person name="Ito T."/>
            <person name="Fujiyama A."/>
            <person name="Inagaki F."/>
            <person name="Takami H."/>
        </authorList>
    </citation>
    <scope>NUCLEOTIDE SEQUENCE</scope>
    <source>
        <strain evidence="3">Expedition CK06-06</strain>
    </source>
</reference>
<comment type="similarity">
    <text evidence="1">Belongs to the TolB family.</text>
</comment>
<dbReference type="PANTHER" id="PTHR36842">
    <property type="entry name" value="PROTEIN TOLB HOMOLOG"/>
    <property type="match status" value="1"/>
</dbReference>
<protein>
    <recommendedName>
        <fullName evidence="4">Dipeptidylpeptidase IV N-terminal domain-containing protein</fullName>
    </recommendedName>
</protein>
<evidence type="ECO:0000313" key="3">
    <source>
        <dbReference type="EMBL" id="GAF96254.1"/>
    </source>
</evidence>
<dbReference type="Pfam" id="PF07676">
    <property type="entry name" value="PD40"/>
    <property type="match status" value="2"/>
</dbReference>
<dbReference type="Gene3D" id="2.120.10.30">
    <property type="entry name" value="TolB, C-terminal domain"/>
    <property type="match status" value="1"/>
</dbReference>
<gene>
    <name evidence="3" type="ORF">S01H1_19711</name>
</gene>
<dbReference type="EMBL" id="BARS01010683">
    <property type="protein sequence ID" value="GAF96254.1"/>
    <property type="molecule type" value="Genomic_DNA"/>
</dbReference>
<organism evidence="3">
    <name type="scientific">marine sediment metagenome</name>
    <dbReference type="NCBI Taxonomy" id="412755"/>
    <lineage>
        <taxon>unclassified sequences</taxon>
        <taxon>metagenomes</taxon>
        <taxon>ecological metagenomes</taxon>
    </lineage>
</organism>